<dbReference type="CDD" id="cd00616">
    <property type="entry name" value="AHBA_syn"/>
    <property type="match status" value="1"/>
</dbReference>
<reference evidence="2 3" key="1">
    <citation type="submission" date="2021-03" db="EMBL/GenBank/DDBJ databases">
        <title>Genomic Encyclopedia of Type Strains, Phase IV (KMG-IV): sequencing the most valuable type-strain genomes for metagenomic binning, comparative biology and taxonomic classification.</title>
        <authorList>
            <person name="Goeker M."/>
        </authorList>
    </citation>
    <scope>NUCLEOTIDE SEQUENCE [LARGE SCALE GENOMIC DNA]</scope>
    <source>
        <strain evidence="2 3">DSM 14349</strain>
    </source>
</reference>
<dbReference type="PANTHER" id="PTHR30244:SF34">
    <property type="entry name" value="DTDP-4-AMINO-4,6-DIDEOXYGALACTOSE TRANSAMINASE"/>
    <property type="match status" value="1"/>
</dbReference>
<proteinExistence type="inferred from homology"/>
<evidence type="ECO:0000256" key="1">
    <source>
        <dbReference type="RuleBase" id="RU004508"/>
    </source>
</evidence>
<name>A0ABS4FXA8_9BACL</name>
<dbReference type="RefSeq" id="WP_210090801.1">
    <property type="nucleotide sequence ID" value="NZ_JAGGKG010000023.1"/>
</dbReference>
<organism evidence="2 3">
    <name type="scientific">Paenibacillus turicensis</name>
    <dbReference type="NCBI Taxonomy" id="160487"/>
    <lineage>
        <taxon>Bacteria</taxon>
        <taxon>Bacillati</taxon>
        <taxon>Bacillota</taxon>
        <taxon>Bacilli</taxon>
        <taxon>Bacillales</taxon>
        <taxon>Paenibacillaceae</taxon>
        <taxon>Paenibacillus</taxon>
    </lineage>
</organism>
<dbReference type="Proteomes" id="UP001519272">
    <property type="component" value="Unassembled WGS sequence"/>
</dbReference>
<dbReference type="EMBL" id="JAGGKG010000023">
    <property type="protein sequence ID" value="MBP1907221.1"/>
    <property type="molecule type" value="Genomic_DNA"/>
</dbReference>
<accession>A0ABS4FXA8</accession>
<keyword evidence="1" id="KW-0663">Pyridoxal phosphate</keyword>
<dbReference type="Gene3D" id="3.90.1150.10">
    <property type="entry name" value="Aspartate Aminotransferase, domain 1"/>
    <property type="match status" value="1"/>
</dbReference>
<dbReference type="Pfam" id="PF01041">
    <property type="entry name" value="DegT_DnrJ_EryC1"/>
    <property type="match status" value="1"/>
</dbReference>
<dbReference type="InterPro" id="IPR000653">
    <property type="entry name" value="DegT/StrS_aminotransferase"/>
</dbReference>
<gene>
    <name evidence="2" type="ORF">J2Z32_003896</name>
</gene>
<protein>
    <submittedName>
        <fullName evidence="2">dTDP-4-amino-4,6-dideoxygalactose transaminase</fullName>
    </submittedName>
</protein>
<evidence type="ECO:0000313" key="3">
    <source>
        <dbReference type="Proteomes" id="UP001519272"/>
    </source>
</evidence>
<evidence type="ECO:0000313" key="2">
    <source>
        <dbReference type="EMBL" id="MBP1907221.1"/>
    </source>
</evidence>
<keyword evidence="3" id="KW-1185">Reference proteome</keyword>
<dbReference type="PANTHER" id="PTHR30244">
    <property type="entry name" value="TRANSAMINASE"/>
    <property type="match status" value="1"/>
</dbReference>
<dbReference type="PIRSF" id="PIRSF000390">
    <property type="entry name" value="PLP_StrS"/>
    <property type="match status" value="1"/>
</dbReference>
<dbReference type="InterPro" id="IPR015424">
    <property type="entry name" value="PyrdxlP-dep_Trfase"/>
</dbReference>
<comment type="caution">
    <text evidence="2">The sequence shown here is derived from an EMBL/GenBank/DDBJ whole genome shotgun (WGS) entry which is preliminary data.</text>
</comment>
<comment type="similarity">
    <text evidence="1">Belongs to the DegT/DnrJ/EryC1 family.</text>
</comment>
<dbReference type="InterPro" id="IPR015422">
    <property type="entry name" value="PyrdxlP-dep_Trfase_small"/>
</dbReference>
<sequence length="381" mass="43289">MSIQLFVPTFDVEGCLEEIRECLEKGWTGLGYKTIEFEEKWKEYTGLNNAHFLNSATSGLNLAFDILKERYNWDNDCEVITTPLTFVSSNHAILLAGLKAVFADVDDTLCLNPNDVEKRITPKTKAILYVGLGGNTGQYDKIVSLCEKYNLKLVLDAAHMAGTRLNGTIPGKEAEVVIYSFQAVKNLPTADSGMICFKKWELDQIARKKAWLGINKDTFTRSNSEGNYKWQYDVEFIGQKYHGNSIMAAIGIVQLKHLDKENSYRRQIAEWYIKGFKPYNKLIKTIEIPINCDSSRHLFQIIVDNRDDLIEALNKKAIYPGVHYTDNTKYSMYSYARGTCPNATFISDHILSLPMHLQLDFNDVQEIINTVVNFVRSGVTS</sequence>
<dbReference type="SUPFAM" id="SSF53383">
    <property type="entry name" value="PLP-dependent transferases"/>
    <property type="match status" value="1"/>
</dbReference>
<dbReference type="Gene3D" id="3.40.640.10">
    <property type="entry name" value="Type I PLP-dependent aspartate aminotransferase-like (Major domain)"/>
    <property type="match status" value="1"/>
</dbReference>
<dbReference type="InterPro" id="IPR015421">
    <property type="entry name" value="PyrdxlP-dep_Trfase_major"/>
</dbReference>